<protein>
    <submittedName>
        <fullName evidence="10">Hydrogenase nickel incorporation protein HypB</fullName>
    </submittedName>
</protein>
<dbReference type="GO" id="GO:0005525">
    <property type="term" value="F:GTP binding"/>
    <property type="evidence" value="ECO:0007669"/>
    <property type="project" value="UniProtKB-KW"/>
</dbReference>
<dbReference type="PANTHER" id="PTHR30134:SF2">
    <property type="entry name" value="HYDROGENASE MATURATION FACTOR HYPB"/>
    <property type="match status" value="1"/>
</dbReference>
<comment type="similarity">
    <text evidence="1">Belongs to the SIMIBI class G3E GTPase family. HypB/HupM subfamily.</text>
</comment>
<keyword evidence="3" id="KW-0479">Metal-binding</keyword>
<proteinExistence type="inferred from homology"/>
<keyword evidence="7" id="KW-0342">GTP-binding</keyword>
<organism evidence="10 11">
    <name type="scientific">Candidatus Anaerobutyricum stercoris</name>
    <dbReference type="NCBI Taxonomy" id="2838457"/>
    <lineage>
        <taxon>Bacteria</taxon>
        <taxon>Bacillati</taxon>
        <taxon>Bacillota</taxon>
        <taxon>Clostridia</taxon>
        <taxon>Lachnospirales</taxon>
        <taxon>Lachnospiraceae</taxon>
        <taxon>Anaerobutyricum</taxon>
    </lineage>
</organism>
<comment type="caution">
    <text evidence="10">The sequence shown here is derived from an EMBL/GenBank/DDBJ whole genome shotgun (WGS) entry which is preliminary data.</text>
</comment>
<evidence type="ECO:0000256" key="5">
    <source>
        <dbReference type="ARBA" id="ARBA00022801"/>
    </source>
</evidence>
<dbReference type="GO" id="GO:0003924">
    <property type="term" value="F:GTPase activity"/>
    <property type="evidence" value="ECO:0007669"/>
    <property type="project" value="InterPro"/>
</dbReference>
<name>A0A9D2ELV0_9FIRM</name>
<keyword evidence="2" id="KW-0533">Nickel</keyword>
<dbReference type="SUPFAM" id="SSF52540">
    <property type="entry name" value="P-loop containing nucleoside triphosphate hydrolases"/>
    <property type="match status" value="1"/>
</dbReference>
<dbReference type="InterPro" id="IPR004392">
    <property type="entry name" value="Hyd_mat_HypB"/>
</dbReference>
<gene>
    <name evidence="10" type="primary">hypB</name>
    <name evidence="10" type="ORF">H9968_07400</name>
</gene>
<evidence type="ECO:0000256" key="7">
    <source>
        <dbReference type="ARBA" id="ARBA00023134"/>
    </source>
</evidence>
<dbReference type="Gene3D" id="3.40.50.300">
    <property type="entry name" value="P-loop containing nucleotide triphosphate hydrolases"/>
    <property type="match status" value="1"/>
</dbReference>
<evidence type="ECO:0000256" key="8">
    <source>
        <dbReference type="SAM" id="MobiDB-lite"/>
    </source>
</evidence>
<feature type="domain" description="CobW/HypB/UreG nucleotide-binding" evidence="9">
    <location>
        <begin position="32"/>
        <end position="191"/>
    </location>
</feature>
<accession>A0A9D2ELV0</accession>
<dbReference type="InterPro" id="IPR003495">
    <property type="entry name" value="CobW/HypB/UreG_nucleotide-bd"/>
</dbReference>
<keyword evidence="4" id="KW-0547">Nucleotide-binding</keyword>
<dbReference type="PANTHER" id="PTHR30134">
    <property type="entry name" value="HYDROGENASE PROTEIN ASSEMBLY PROTEIN, NICKEL CHAPERONE"/>
    <property type="match status" value="1"/>
</dbReference>
<evidence type="ECO:0000313" key="10">
    <source>
        <dbReference type="EMBL" id="HIZ39735.1"/>
    </source>
</evidence>
<dbReference type="Pfam" id="PF02492">
    <property type="entry name" value="cobW"/>
    <property type="match status" value="1"/>
</dbReference>
<dbReference type="AlphaFoldDB" id="A0A9D2ELV0"/>
<reference evidence="10" key="2">
    <citation type="submission" date="2021-04" db="EMBL/GenBank/DDBJ databases">
        <authorList>
            <person name="Gilroy R."/>
        </authorList>
    </citation>
    <scope>NUCLEOTIDE SEQUENCE</scope>
    <source>
        <strain evidence="10">CHK179-28034</strain>
    </source>
</reference>
<evidence type="ECO:0000256" key="3">
    <source>
        <dbReference type="ARBA" id="ARBA00022723"/>
    </source>
</evidence>
<dbReference type="GO" id="GO:0016151">
    <property type="term" value="F:nickel cation binding"/>
    <property type="evidence" value="ECO:0007669"/>
    <property type="project" value="InterPro"/>
</dbReference>
<reference evidence="10" key="1">
    <citation type="journal article" date="2021" name="PeerJ">
        <title>Extensive microbial diversity within the chicken gut microbiome revealed by metagenomics and culture.</title>
        <authorList>
            <person name="Gilroy R."/>
            <person name="Ravi A."/>
            <person name="Getino M."/>
            <person name="Pursley I."/>
            <person name="Horton D.L."/>
            <person name="Alikhan N.F."/>
            <person name="Baker D."/>
            <person name="Gharbi K."/>
            <person name="Hall N."/>
            <person name="Watson M."/>
            <person name="Adriaenssens E.M."/>
            <person name="Foster-Nyarko E."/>
            <person name="Jarju S."/>
            <person name="Secka A."/>
            <person name="Antonio M."/>
            <person name="Oren A."/>
            <person name="Chaudhuri R.R."/>
            <person name="La Ragione R."/>
            <person name="Hildebrand F."/>
            <person name="Pallen M.J."/>
        </authorList>
    </citation>
    <scope>NUCLEOTIDE SEQUENCE</scope>
    <source>
        <strain evidence="10">CHK179-28034</strain>
    </source>
</reference>
<evidence type="ECO:0000256" key="6">
    <source>
        <dbReference type="ARBA" id="ARBA00022833"/>
    </source>
</evidence>
<dbReference type="GO" id="GO:0051604">
    <property type="term" value="P:protein maturation"/>
    <property type="evidence" value="ECO:0007669"/>
    <property type="project" value="InterPro"/>
</dbReference>
<dbReference type="CDD" id="cd05390">
    <property type="entry name" value="HypB"/>
    <property type="match status" value="1"/>
</dbReference>
<dbReference type="PIRSF" id="PIRSF005624">
    <property type="entry name" value="Ni-bind_GTPase"/>
    <property type="match status" value="1"/>
</dbReference>
<evidence type="ECO:0000256" key="1">
    <source>
        <dbReference type="ARBA" id="ARBA00006211"/>
    </source>
</evidence>
<dbReference type="GO" id="GO:0008270">
    <property type="term" value="F:zinc ion binding"/>
    <property type="evidence" value="ECO:0007669"/>
    <property type="project" value="TreeGrafter"/>
</dbReference>
<dbReference type="InterPro" id="IPR027417">
    <property type="entry name" value="P-loop_NTPase"/>
</dbReference>
<dbReference type="EMBL" id="DXBR01000063">
    <property type="protein sequence ID" value="HIZ39735.1"/>
    <property type="molecule type" value="Genomic_DNA"/>
</dbReference>
<feature type="region of interest" description="Disordered" evidence="8">
    <location>
        <begin position="219"/>
        <end position="238"/>
    </location>
</feature>
<evidence type="ECO:0000313" key="11">
    <source>
        <dbReference type="Proteomes" id="UP000824049"/>
    </source>
</evidence>
<evidence type="ECO:0000256" key="2">
    <source>
        <dbReference type="ARBA" id="ARBA00022596"/>
    </source>
</evidence>
<dbReference type="NCBIfam" id="TIGR00073">
    <property type="entry name" value="hypB"/>
    <property type="match status" value="1"/>
</dbReference>
<sequence>MEIKILHQVMEWNEDVSEEVKDTLASRHICMINVMGSPGAGKTSLISALIERLRNDFRISVIEGDIAGQVDAERIASLGIPAVQLNTDGACHIEAMSIRHILPELPLDDLDVIFVENIGNLVCPAEFRIGESLRITLLSIPEGDDKVEKYPLMFTDTDCLVLNKYDMLPYFDFDEARIRSNYETVNPNAPLFCVSSRTGDGLGALAAFLSEQIHKAQHPEESCANHGAASGNQLKNNH</sequence>
<evidence type="ECO:0000259" key="9">
    <source>
        <dbReference type="Pfam" id="PF02492"/>
    </source>
</evidence>
<dbReference type="Proteomes" id="UP000824049">
    <property type="component" value="Unassembled WGS sequence"/>
</dbReference>
<keyword evidence="5" id="KW-0378">Hydrolase</keyword>
<keyword evidence="6" id="KW-0862">Zinc</keyword>
<evidence type="ECO:0000256" key="4">
    <source>
        <dbReference type="ARBA" id="ARBA00022741"/>
    </source>
</evidence>